<dbReference type="InterPro" id="IPR006162">
    <property type="entry name" value="Ppantetheine_attach_site"/>
</dbReference>
<keyword evidence="4" id="KW-0597">Phosphoprotein</keyword>
<dbReference type="EMBL" id="PEJP01000011">
    <property type="protein sequence ID" value="RYO70220.1"/>
    <property type="molecule type" value="Genomic_DNA"/>
</dbReference>
<dbReference type="OrthoDB" id="429813at2759"/>
<dbReference type="Pfam" id="PF14765">
    <property type="entry name" value="PS-DH"/>
    <property type="match status" value="1"/>
</dbReference>
<dbReference type="SUPFAM" id="SSF53474">
    <property type="entry name" value="alpha/beta-Hydrolases"/>
    <property type="match status" value="1"/>
</dbReference>
<evidence type="ECO:0000313" key="14">
    <source>
        <dbReference type="EMBL" id="RYO70220.1"/>
    </source>
</evidence>
<feature type="domain" description="PKS/mFAS DH" evidence="13">
    <location>
        <begin position="1273"/>
        <end position="1577"/>
    </location>
</feature>
<dbReference type="GO" id="GO:0004312">
    <property type="term" value="F:fatty acid synthase activity"/>
    <property type="evidence" value="ECO:0007669"/>
    <property type="project" value="TreeGrafter"/>
</dbReference>
<evidence type="ECO:0000256" key="1">
    <source>
        <dbReference type="ARBA" id="ARBA00004685"/>
    </source>
</evidence>
<dbReference type="GO" id="GO:0044550">
    <property type="term" value="P:secondary metabolite biosynthetic process"/>
    <property type="evidence" value="ECO:0007669"/>
    <property type="project" value="TreeGrafter"/>
</dbReference>
<dbReference type="GO" id="GO:0004315">
    <property type="term" value="F:3-oxoacyl-[acyl-carrier-protein] synthase activity"/>
    <property type="evidence" value="ECO:0007669"/>
    <property type="project" value="InterPro"/>
</dbReference>
<dbReference type="SUPFAM" id="SSF53901">
    <property type="entry name" value="Thiolase-like"/>
    <property type="match status" value="1"/>
</dbReference>
<dbReference type="InterPro" id="IPR001375">
    <property type="entry name" value="Peptidase_S9_cat"/>
</dbReference>
<sequence length="2573" mass="280850">MRSQASHFAPSVAFFCPQSKAPTEAYLEQLQKYIVETPLLQPFAEAITSLRDTWNTLCKGHTDIANLKSGERHVVSLERWITNGIAGPVSSSMSGILALPLLVVIQICQYFQLLELHKLTHEQMLSSLRNGGGAQGYCGGLPTAFAISCAKDEEDVVRLATKALRLALAVGAFGELGDDESIEGATTIAVRLRASQQGEELVEGIPGCYISAITDPRTISIVGPVIELMKVANRARDQGLLVTDIHIRGKVHNPENAPLVKVLFDICQEHDEMTLPDASQLRVPVRSNLNGKLLDKCSLTYEAIDTILASRCEWYRLLKEVAQDLAGSGTDSHTFALFGIGDPVPLMPFHNARLRVAKVEAHTAIQEARLAEYKYPEDAIAVTGVSCRLPRANDLEELWQLLVAGTSTCEEIRHDRVPMHESFRALQNEKWKPKWFGNFIDGADEFDWAFFRSNAKEAASMDPQQRILLELTFQALDSAGYLRRHVREDGDRVGCFIGASFIEYTDNTGAHAPTAYTATGTIRAFLCGRLSYHYGWTGPAEVIDTACSSSLVAINRACQSIWSGECPMAVAGGVNIISGVHNYLNLGKAGFLSPTGQCKPFDQSADGYCRGDGAGMIVLKPLKQALADGDQVFGVIPGSSTNQGGLSASLTVTQPSAQVSLYQSILKRAGMSPNHVSYVEAHGTGTQAGDPLEVSSIRDVFGGSDRPTKVYLGSIKANTGHAESAAGVAGLLKVIAMLQKKAIPPHALFNSLNPKIPSLGPDKIAIAKDLEPWEVPFRAAWVNNYGAAGSNASLVVCEGPRKSNEEARLRLPEGTQYPIVLSAHTIESLKAYAESLKSYITRENPDLASLAYTLSERRKRHPVAWVTTVSEIAGLQREISTIIRPCNITPSSKRVVLAFSGQSKQTVGLSETLYNSIPRLRHYIEECERILLTIGCPSIIPAIFQSSIITDPVLLQTGTMAVQYASAKCWMDAGIRPACIVGHSFGELSALAVSGVLSIEDALKLVATRAQLMAIKWGPERGIMLAIFAPIAVVTRIVEAVDSNNLEIACFNAPNSQVVVGTQAAVADTEKLLATDPSFKGIKSQRVDVTHGFHSAFTEPIRSDLAQSLESLTFKQAFIPIEPCTQAHTSSITAEHVVSHVRQPVYFADAVQRIEKRLGGCIWLEAGFDSSIIPMVKRASAKSEIHSFYSIKTASAVHPTEVLSQSTAELWKEGIDVTPWAFLSPSDAGVEPIWLPPYQFQRSKAWLENIDRATELQQSIATLVSQKPEAPSIPVSTRLVCHAGSNGSTEKFAINNSASRFREVISGHAVRGRPLCPASMYMECAAMSAQLLGVELNSKSLAFEDLSFESPLGVNLDRDVSLSLDETTRHSWKFTLSSSPGSASHSTRATVHGRGQMLLIENPRFSTYKRLIADRLDSIRSSPSAEKLNGGRAYKLFSKVVDYADFFHGIKSIVIDKNEALAEIRMPDSHVGGDESSVTKHCDTVSIDAFIQVSGLLINSSKACPPGQVFVASGLENITMSRHCDFDVHKEWSVYAIFTLIDDVHATGDVFVLTKAGEVAMTAIGTKFHRLEISKLERTLDSANGSRASSKEAPRPSLSIPIASFQNSRPTVVQKPTSLAPDSDSGFSSASSVAEEDLGDREAPLKTMISTYTGAPVDFIASNTCIGDLGIDSLAAVELSDEISERFGKLVSPGELLTMSFGALSQIIFPGATKTNQKRATPSAKQAATAPLPVSEVLELKSKTDSSFDQSLVESSGDLRRTKLFELISELCGADVSQIYEHQLLQDLGFDSLSTTELGSSVSDEFDVELNGVDTLLDVSVKELMRLVGISSSKPGSPFLAPPTSRTPAISISGLDQSAGITEPFQSLLEAESSLQNYAMSCRFTDYLAKVAARQDELLLAYLVEGFRKLGIDLKTMEIGERLPPFTYQFKHNKVVQRYYEILEKHSIIKKKNDAVYVRSSGPCTFAPSAQLLQQLIIDFPQYSCEAELMALTGPKIAECLTGTEDPVKLLFGTSKSQEIVGNFYTKAPMFATLTEVLVDFMVRMVKKANGPVRILEVGAGMGGTTKRLGEALSAVNHPIEYFFTDISSTLVRNASKKFKYPWMQFKTLNLEVAPPTDMLGKFDVVISTNCVHATANRTDTCRRIRQMLNSNGLLVLSEITSVFDWHEAVFGLLDGWWLANDATHAIQPPAVWMEFMHQAEFPSATYSQSTVPDCNLQRLLVASAQQYPEPHRPIESPVTGVETVIYKSIDGVEIEADVYLPNIPSTSSMPVALMIHGGGHMTLSRKAVRPAQTKFLLSHNILPISVDYRLVPEVNVIEGPFSDVRDAYAWIQTKLSAVTSKYGISIDTTRVVSIGWSTGAHLAMSLAWTTKELNLPPPSAILGFYGPTDFESGSLEKHHSEKHYRQFPARRMRLEKIMQSLPRTPVTNYGTMMDSSQLGWIKPGDPRSELIFAVLKENIGLNVLLHGVSREALTLKPDPALVEAISPMAHVREGSYNVPTFLIHGTEDEIVPFKTAELFIEELEKSRVECGFLPIPGVKHIHDLHLKPGSKEWRDQVEPGYQFLFEILEVSV</sequence>
<dbReference type="InterPro" id="IPR016036">
    <property type="entry name" value="Malonyl_transacylase_ACP-bd"/>
</dbReference>
<evidence type="ECO:0000256" key="9">
    <source>
        <dbReference type="PROSITE-ProRule" id="PRU01363"/>
    </source>
</evidence>
<dbReference type="InterPro" id="IPR018201">
    <property type="entry name" value="Ketoacyl_synth_AS"/>
</dbReference>
<name>A0A4Q4SHW2_9PLEO</name>
<dbReference type="SUPFAM" id="SSF52151">
    <property type="entry name" value="FabD/lysophospholipase-like"/>
    <property type="match status" value="1"/>
</dbReference>
<dbReference type="Pfam" id="PF08242">
    <property type="entry name" value="Methyltransf_12"/>
    <property type="match status" value="1"/>
</dbReference>
<dbReference type="InterPro" id="IPR014043">
    <property type="entry name" value="Acyl_transferase_dom"/>
</dbReference>
<keyword evidence="15" id="KW-1185">Reference proteome</keyword>
<dbReference type="Gene3D" id="3.40.366.10">
    <property type="entry name" value="Malonyl-Coenzyme A Acyl Carrier Protein, domain 2"/>
    <property type="match status" value="2"/>
</dbReference>
<dbReference type="Pfam" id="PF16197">
    <property type="entry name" value="KAsynt_C_assoc"/>
    <property type="match status" value="1"/>
</dbReference>
<dbReference type="PROSITE" id="PS52019">
    <property type="entry name" value="PKS_MFAS_DH"/>
    <property type="match status" value="1"/>
</dbReference>
<dbReference type="Gene3D" id="3.30.70.3290">
    <property type="match status" value="1"/>
</dbReference>
<dbReference type="InterPro" id="IPR032821">
    <property type="entry name" value="PKS_assoc"/>
</dbReference>
<dbReference type="InterPro" id="IPR029063">
    <property type="entry name" value="SAM-dependent_MTases_sf"/>
</dbReference>
<dbReference type="GO" id="GO:0006633">
    <property type="term" value="P:fatty acid biosynthetic process"/>
    <property type="evidence" value="ECO:0007669"/>
    <property type="project" value="InterPro"/>
</dbReference>
<dbReference type="Proteomes" id="UP000293823">
    <property type="component" value="Unassembled WGS sequence"/>
</dbReference>
<evidence type="ECO:0000256" key="8">
    <source>
        <dbReference type="ARBA" id="ARBA00023268"/>
    </source>
</evidence>
<keyword evidence="6" id="KW-0808">Transferase</keyword>
<feature type="active site" description="Proton donor; for dehydratase activity" evidence="9">
    <location>
        <position position="1488"/>
    </location>
</feature>
<comment type="pathway">
    <text evidence="2">Secondary metabolite biosynthesis; terpenoid biosynthesis.</text>
</comment>
<dbReference type="PROSITE" id="PS00606">
    <property type="entry name" value="KS3_1"/>
    <property type="match status" value="1"/>
</dbReference>
<dbReference type="PROSITE" id="PS52004">
    <property type="entry name" value="KS3_2"/>
    <property type="match status" value="1"/>
</dbReference>
<evidence type="ECO:0000256" key="2">
    <source>
        <dbReference type="ARBA" id="ARBA00004721"/>
    </source>
</evidence>
<evidence type="ECO:0000259" key="12">
    <source>
        <dbReference type="PROSITE" id="PS52004"/>
    </source>
</evidence>
<dbReference type="InterPro" id="IPR050091">
    <property type="entry name" value="PKS_NRPS_Biosynth_Enz"/>
</dbReference>
<dbReference type="PANTHER" id="PTHR43775">
    <property type="entry name" value="FATTY ACID SYNTHASE"/>
    <property type="match status" value="1"/>
</dbReference>
<dbReference type="InterPro" id="IPR014030">
    <property type="entry name" value="Ketoacyl_synth_N"/>
</dbReference>
<feature type="domain" description="Carrier" evidence="11">
    <location>
        <begin position="1758"/>
        <end position="1832"/>
    </location>
</feature>
<dbReference type="GO" id="GO:0016491">
    <property type="term" value="F:oxidoreductase activity"/>
    <property type="evidence" value="ECO:0007669"/>
    <property type="project" value="UniProtKB-KW"/>
</dbReference>
<dbReference type="GO" id="GO:0008168">
    <property type="term" value="F:methyltransferase activity"/>
    <property type="evidence" value="ECO:0007669"/>
    <property type="project" value="UniProtKB-KW"/>
</dbReference>
<evidence type="ECO:0000256" key="6">
    <source>
        <dbReference type="ARBA" id="ARBA00022679"/>
    </source>
</evidence>
<feature type="region of interest" description="C-terminal hotdog fold" evidence="9">
    <location>
        <begin position="1424"/>
        <end position="1577"/>
    </location>
</feature>
<dbReference type="Pfam" id="PF18558">
    <property type="entry name" value="HTH_51"/>
    <property type="match status" value="1"/>
</dbReference>
<dbReference type="Gene3D" id="3.40.50.1820">
    <property type="entry name" value="alpha/beta hydrolase"/>
    <property type="match status" value="1"/>
</dbReference>
<dbReference type="SUPFAM" id="SSF55048">
    <property type="entry name" value="Probable ACP-binding domain of malonyl-CoA ACP transacylase"/>
    <property type="match status" value="1"/>
</dbReference>
<dbReference type="InterPro" id="IPR016039">
    <property type="entry name" value="Thiolase-like"/>
</dbReference>
<reference evidence="15" key="1">
    <citation type="journal article" date="2019" name="bioRxiv">
        <title>Genomics, evolutionary history and diagnostics of the Alternaria alternata species group including apple and Asian pear pathotypes.</title>
        <authorList>
            <person name="Armitage A.D."/>
            <person name="Cockerton H.M."/>
            <person name="Sreenivasaprasad S."/>
            <person name="Woodhall J.W."/>
            <person name="Lane C.R."/>
            <person name="Harrison R.J."/>
            <person name="Clarkson J.P."/>
        </authorList>
    </citation>
    <scope>NUCLEOTIDE SEQUENCE [LARGE SCALE GENOMIC DNA]</scope>
    <source>
        <strain evidence="15">RGR 97.0016</strain>
    </source>
</reference>
<evidence type="ECO:0000256" key="5">
    <source>
        <dbReference type="ARBA" id="ARBA00022603"/>
    </source>
</evidence>
<keyword evidence="7" id="KW-0560">Oxidoreductase</keyword>
<dbReference type="GO" id="GO:0008236">
    <property type="term" value="F:serine-type peptidase activity"/>
    <property type="evidence" value="ECO:0007669"/>
    <property type="project" value="InterPro"/>
</dbReference>
<keyword evidence="3" id="KW-0596">Phosphopantetheine</keyword>
<dbReference type="SUPFAM" id="SSF47336">
    <property type="entry name" value="ACP-like"/>
    <property type="match status" value="2"/>
</dbReference>
<gene>
    <name evidence="14" type="ORF">AA0113_g3548</name>
</gene>
<dbReference type="Pfam" id="PF00109">
    <property type="entry name" value="ketoacyl-synt"/>
    <property type="match status" value="1"/>
</dbReference>
<dbReference type="InterPro" id="IPR014031">
    <property type="entry name" value="Ketoacyl_synth_C"/>
</dbReference>
<accession>A0A4Q4SHW2</accession>
<dbReference type="CDD" id="cd00833">
    <property type="entry name" value="PKS"/>
    <property type="match status" value="1"/>
</dbReference>
<dbReference type="InterPro" id="IPR049551">
    <property type="entry name" value="PKS_DH_C"/>
</dbReference>
<dbReference type="Pfam" id="PF02801">
    <property type="entry name" value="Ketoacyl-synt_C"/>
    <property type="match status" value="1"/>
</dbReference>
<dbReference type="InterPro" id="IPR042104">
    <property type="entry name" value="PKS_dehydratase_sf"/>
</dbReference>
<dbReference type="InterPro" id="IPR020841">
    <property type="entry name" value="PKS_Beta-ketoAc_synthase_dom"/>
</dbReference>
<dbReference type="Pfam" id="PF21089">
    <property type="entry name" value="PKS_DH_N"/>
    <property type="match status" value="1"/>
</dbReference>
<proteinExistence type="predicted"/>
<feature type="compositionally biased region" description="Polar residues" evidence="10">
    <location>
        <begin position="1608"/>
        <end position="1617"/>
    </location>
</feature>
<dbReference type="PROSITE" id="PS50075">
    <property type="entry name" value="CARRIER"/>
    <property type="match status" value="1"/>
</dbReference>
<evidence type="ECO:0000313" key="15">
    <source>
        <dbReference type="Proteomes" id="UP000293823"/>
    </source>
</evidence>
<keyword evidence="5" id="KW-0489">Methyltransferase</keyword>
<evidence type="ECO:0000256" key="10">
    <source>
        <dbReference type="SAM" id="MobiDB-lite"/>
    </source>
</evidence>
<keyword evidence="8" id="KW-0511">Multifunctional enzyme</keyword>
<organism evidence="14 15">
    <name type="scientific">Alternaria arborescens</name>
    <dbReference type="NCBI Taxonomy" id="156630"/>
    <lineage>
        <taxon>Eukaryota</taxon>
        <taxon>Fungi</taxon>
        <taxon>Dikarya</taxon>
        <taxon>Ascomycota</taxon>
        <taxon>Pezizomycotina</taxon>
        <taxon>Dothideomycetes</taxon>
        <taxon>Pleosporomycetidae</taxon>
        <taxon>Pleosporales</taxon>
        <taxon>Pleosporineae</taxon>
        <taxon>Pleosporaceae</taxon>
        <taxon>Alternaria</taxon>
        <taxon>Alternaria sect. Alternaria</taxon>
    </lineage>
</organism>
<dbReference type="SMART" id="SM00827">
    <property type="entry name" value="PKS_AT"/>
    <property type="match status" value="1"/>
</dbReference>
<feature type="region of interest" description="N-terminal hotdog fold" evidence="9">
    <location>
        <begin position="1273"/>
        <end position="1404"/>
    </location>
</feature>
<dbReference type="Gene3D" id="3.10.129.110">
    <property type="entry name" value="Polyketide synthase dehydratase"/>
    <property type="match status" value="1"/>
</dbReference>
<feature type="compositionally biased region" description="Low complexity" evidence="10">
    <location>
        <begin position="1623"/>
        <end position="1632"/>
    </location>
</feature>
<dbReference type="InterPro" id="IPR001227">
    <property type="entry name" value="Ac_transferase_dom_sf"/>
</dbReference>
<dbReference type="InterPro" id="IPR013217">
    <property type="entry name" value="Methyltransf_12"/>
</dbReference>
<evidence type="ECO:0000256" key="3">
    <source>
        <dbReference type="ARBA" id="ARBA00022450"/>
    </source>
</evidence>
<dbReference type="PROSITE" id="PS00012">
    <property type="entry name" value="PHOSPHOPANTETHEINE"/>
    <property type="match status" value="2"/>
</dbReference>
<feature type="active site" description="Proton acceptor; for dehydratase activity" evidence="9">
    <location>
        <position position="1308"/>
    </location>
</feature>
<dbReference type="Gene3D" id="3.40.50.150">
    <property type="entry name" value="Vaccinia Virus protein VP39"/>
    <property type="match status" value="1"/>
</dbReference>
<dbReference type="Gene3D" id="1.10.1200.10">
    <property type="entry name" value="ACP-like"/>
    <property type="match status" value="2"/>
</dbReference>
<protein>
    <submittedName>
        <fullName evidence="14">Non-reducing polyketide synthase</fullName>
    </submittedName>
</protein>
<dbReference type="Pfam" id="PF20434">
    <property type="entry name" value="BD-FAE"/>
    <property type="match status" value="1"/>
</dbReference>
<dbReference type="SUPFAM" id="SSF53335">
    <property type="entry name" value="S-adenosyl-L-methionine-dependent methyltransferases"/>
    <property type="match status" value="1"/>
</dbReference>
<dbReference type="InterPro" id="IPR041068">
    <property type="entry name" value="HTH_51"/>
</dbReference>
<evidence type="ECO:0000256" key="7">
    <source>
        <dbReference type="ARBA" id="ARBA00023002"/>
    </source>
</evidence>
<evidence type="ECO:0000259" key="13">
    <source>
        <dbReference type="PROSITE" id="PS52019"/>
    </source>
</evidence>
<dbReference type="Pfam" id="PF16073">
    <property type="entry name" value="SAT"/>
    <property type="match status" value="1"/>
</dbReference>
<dbReference type="Pfam" id="PF00326">
    <property type="entry name" value="Peptidase_S9"/>
    <property type="match status" value="1"/>
</dbReference>
<dbReference type="PANTHER" id="PTHR43775:SF21">
    <property type="entry name" value="NON-REDUCING POLYKETIDE SYNTHASE AUSA-RELATED"/>
    <property type="match status" value="1"/>
</dbReference>
<dbReference type="InterPro" id="IPR016035">
    <property type="entry name" value="Acyl_Trfase/lysoPLipase"/>
</dbReference>
<dbReference type="GO" id="GO:0006508">
    <property type="term" value="P:proteolysis"/>
    <property type="evidence" value="ECO:0007669"/>
    <property type="project" value="InterPro"/>
</dbReference>
<dbReference type="SMART" id="SM00825">
    <property type="entry name" value="PKS_KS"/>
    <property type="match status" value="1"/>
</dbReference>
<dbReference type="InterPro" id="IPR036736">
    <property type="entry name" value="ACP-like_sf"/>
</dbReference>
<dbReference type="CDD" id="cd02440">
    <property type="entry name" value="AdoMet_MTases"/>
    <property type="match status" value="1"/>
</dbReference>
<evidence type="ECO:0000256" key="4">
    <source>
        <dbReference type="ARBA" id="ARBA00022553"/>
    </source>
</evidence>
<dbReference type="InterPro" id="IPR049552">
    <property type="entry name" value="PKS_DH_N"/>
</dbReference>
<feature type="domain" description="Ketosynthase family 3 (KS3)" evidence="12">
    <location>
        <begin position="377"/>
        <end position="798"/>
    </location>
</feature>
<dbReference type="InterPro" id="IPR049900">
    <property type="entry name" value="PKS_mFAS_DH"/>
</dbReference>
<comment type="pathway">
    <text evidence="1">Mycotoxin biosynthesis.</text>
</comment>
<evidence type="ECO:0000259" key="11">
    <source>
        <dbReference type="PROSITE" id="PS50075"/>
    </source>
</evidence>
<feature type="region of interest" description="Disordered" evidence="10">
    <location>
        <begin position="1608"/>
        <end position="1638"/>
    </location>
</feature>
<dbReference type="InterPro" id="IPR009081">
    <property type="entry name" value="PP-bd_ACP"/>
</dbReference>
<dbReference type="InterPro" id="IPR029058">
    <property type="entry name" value="AB_hydrolase_fold"/>
</dbReference>
<dbReference type="Gene3D" id="3.40.47.10">
    <property type="match status" value="1"/>
</dbReference>
<dbReference type="Pfam" id="PF00550">
    <property type="entry name" value="PP-binding"/>
    <property type="match status" value="2"/>
</dbReference>
<comment type="caution">
    <text evidence="14">The sequence shown here is derived from an EMBL/GenBank/DDBJ whole genome shotgun (WGS) entry which is preliminary data.</text>
</comment>
<dbReference type="InterPro" id="IPR049492">
    <property type="entry name" value="BD-FAE-like_dom"/>
</dbReference>
<dbReference type="GO" id="GO:0032259">
    <property type="term" value="P:methylation"/>
    <property type="evidence" value="ECO:0007669"/>
    <property type="project" value="UniProtKB-KW"/>
</dbReference>
<dbReference type="InterPro" id="IPR032088">
    <property type="entry name" value="SAT"/>
</dbReference>
<dbReference type="Pfam" id="PF00698">
    <property type="entry name" value="Acyl_transf_1"/>
    <property type="match status" value="1"/>
</dbReference>